<organism evidence="1 2">
    <name type="scientific">Liparis tanakae</name>
    <name type="common">Tanaka's snailfish</name>
    <dbReference type="NCBI Taxonomy" id="230148"/>
    <lineage>
        <taxon>Eukaryota</taxon>
        <taxon>Metazoa</taxon>
        <taxon>Chordata</taxon>
        <taxon>Craniata</taxon>
        <taxon>Vertebrata</taxon>
        <taxon>Euteleostomi</taxon>
        <taxon>Actinopterygii</taxon>
        <taxon>Neopterygii</taxon>
        <taxon>Teleostei</taxon>
        <taxon>Neoteleostei</taxon>
        <taxon>Acanthomorphata</taxon>
        <taxon>Eupercaria</taxon>
        <taxon>Perciformes</taxon>
        <taxon>Cottioidei</taxon>
        <taxon>Cottales</taxon>
        <taxon>Liparidae</taxon>
        <taxon>Liparis</taxon>
    </lineage>
</organism>
<evidence type="ECO:0000313" key="2">
    <source>
        <dbReference type="Proteomes" id="UP000314294"/>
    </source>
</evidence>
<comment type="caution">
    <text evidence="1">The sequence shown here is derived from an EMBL/GenBank/DDBJ whole genome shotgun (WGS) entry which is preliminary data.</text>
</comment>
<gene>
    <name evidence="1" type="ORF">EYF80_034991</name>
</gene>
<name>A0A4Z2GNR1_9TELE</name>
<accession>A0A4Z2GNR1</accession>
<dbReference type="AlphaFoldDB" id="A0A4Z2GNR1"/>
<keyword evidence="2" id="KW-1185">Reference proteome</keyword>
<evidence type="ECO:0000313" key="1">
    <source>
        <dbReference type="EMBL" id="TNN54785.1"/>
    </source>
</evidence>
<dbReference type="EMBL" id="SRLO01000474">
    <property type="protein sequence ID" value="TNN54785.1"/>
    <property type="molecule type" value="Genomic_DNA"/>
</dbReference>
<sequence>MATVMAAVAPKVMTTALVSWKEAMVPTMYDKLRGCRRLTDLQQLRTTATTMKMKMELRYAPRLVCTASLTTLEKVNTHTTLKVKSSWTVRMQNTCTGMKMKYRHTQGVVQTFLTNARLTVWSSKEDEAVSGVVSDEASGQMSRKDSYPVL</sequence>
<dbReference type="Proteomes" id="UP000314294">
    <property type="component" value="Unassembled WGS sequence"/>
</dbReference>
<proteinExistence type="predicted"/>
<protein>
    <submittedName>
        <fullName evidence="1">Uncharacterized protein</fullName>
    </submittedName>
</protein>
<reference evidence="1 2" key="1">
    <citation type="submission" date="2019-03" db="EMBL/GenBank/DDBJ databases">
        <title>First draft genome of Liparis tanakae, snailfish: a comprehensive survey of snailfish specific genes.</title>
        <authorList>
            <person name="Kim W."/>
            <person name="Song I."/>
            <person name="Jeong J.-H."/>
            <person name="Kim D."/>
            <person name="Kim S."/>
            <person name="Ryu S."/>
            <person name="Song J.Y."/>
            <person name="Lee S.K."/>
        </authorList>
    </citation>
    <scope>NUCLEOTIDE SEQUENCE [LARGE SCALE GENOMIC DNA]</scope>
    <source>
        <tissue evidence="1">Muscle</tissue>
    </source>
</reference>